<accession>A0ABV7FPT5</accession>
<reference evidence="13" key="1">
    <citation type="journal article" date="2019" name="Int. J. Syst. Evol. Microbiol.">
        <title>The Global Catalogue of Microorganisms (GCM) 10K type strain sequencing project: providing services to taxonomists for standard genome sequencing and annotation.</title>
        <authorList>
            <consortium name="The Broad Institute Genomics Platform"/>
            <consortium name="The Broad Institute Genome Sequencing Center for Infectious Disease"/>
            <person name="Wu L."/>
            <person name="Ma J."/>
        </authorList>
    </citation>
    <scope>NUCLEOTIDE SEQUENCE [LARGE SCALE GENOMIC DNA]</scope>
    <source>
        <strain evidence="13">KCTC 52473</strain>
    </source>
</reference>
<evidence type="ECO:0000259" key="10">
    <source>
        <dbReference type="PROSITE" id="PS50110"/>
    </source>
</evidence>
<evidence type="ECO:0000256" key="7">
    <source>
        <dbReference type="ARBA" id="ARBA00023163"/>
    </source>
</evidence>
<feature type="DNA-binding region" description="OmpR/PhoB-type" evidence="9">
    <location>
        <begin position="128"/>
        <end position="226"/>
    </location>
</feature>
<dbReference type="Proteomes" id="UP001595478">
    <property type="component" value="Unassembled WGS sequence"/>
</dbReference>
<evidence type="ECO:0000256" key="9">
    <source>
        <dbReference type="PROSITE-ProRule" id="PRU01091"/>
    </source>
</evidence>
<keyword evidence="5" id="KW-0805">Transcription regulation</keyword>
<dbReference type="EMBL" id="JBHRSW010000021">
    <property type="protein sequence ID" value="MFC3122339.1"/>
    <property type="molecule type" value="Genomic_DNA"/>
</dbReference>
<evidence type="ECO:0000256" key="1">
    <source>
        <dbReference type="ARBA" id="ARBA00004496"/>
    </source>
</evidence>
<evidence type="ECO:0000256" key="2">
    <source>
        <dbReference type="ARBA" id="ARBA00022490"/>
    </source>
</evidence>
<dbReference type="Pfam" id="PF00486">
    <property type="entry name" value="Trans_reg_C"/>
    <property type="match status" value="1"/>
</dbReference>
<dbReference type="InterPro" id="IPR039420">
    <property type="entry name" value="WalR-like"/>
</dbReference>
<dbReference type="PROSITE" id="PS50110">
    <property type="entry name" value="RESPONSE_REGULATORY"/>
    <property type="match status" value="1"/>
</dbReference>
<keyword evidence="3 8" id="KW-0597">Phosphoprotein</keyword>
<name>A0ABV7FPT5_9ALTE</name>
<feature type="domain" description="OmpR/PhoB-type" evidence="11">
    <location>
        <begin position="128"/>
        <end position="226"/>
    </location>
</feature>
<keyword evidence="7" id="KW-0804">Transcription</keyword>
<comment type="caution">
    <text evidence="12">The sequence shown here is derived from an EMBL/GenBank/DDBJ whole genome shotgun (WGS) entry which is preliminary data.</text>
</comment>
<dbReference type="InterPro" id="IPR016032">
    <property type="entry name" value="Sig_transdc_resp-reg_C-effctor"/>
</dbReference>
<evidence type="ECO:0000256" key="8">
    <source>
        <dbReference type="PROSITE-ProRule" id="PRU00169"/>
    </source>
</evidence>
<dbReference type="PROSITE" id="PS51755">
    <property type="entry name" value="OMPR_PHOB"/>
    <property type="match status" value="1"/>
</dbReference>
<evidence type="ECO:0000256" key="6">
    <source>
        <dbReference type="ARBA" id="ARBA00023125"/>
    </source>
</evidence>
<dbReference type="InterPro" id="IPR001789">
    <property type="entry name" value="Sig_transdc_resp-reg_receiver"/>
</dbReference>
<dbReference type="CDD" id="cd00383">
    <property type="entry name" value="trans_reg_C"/>
    <property type="match status" value="1"/>
</dbReference>
<dbReference type="Pfam" id="PF00072">
    <property type="entry name" value="Response_reg"/>
    <property type="match status" value="1"/>
</dbReference>
<keyword evidence="2" id="KW-0963">Cytoplasm</keyword>
<feature type="domain" description="Response regulatory" evidence="10">
    <location>
        <begin position="3"/>
        <end position="116"/>
    </location>
</feature>
<dbReference type="InterPro" id="IPR011006">
    <property type="entry name" value="CheY-like_superfamily"/>
</dbReference>
<evidence type="ECO:0000313" key="12">
    <source>
        <dbReference type="EMBL" id="MFC3122339.1"/>
    </source>
</evidence>
<dbReference type="SUPFAM" id="SSF52172">
    <property type="entry name" value="CheY-like"/>
    <property type="match status" value="1"/>
</dbReference>
<dbReference type="SMART" id="SM00448">
    <property type="entry name" value="REC"/>
    <property type="match status" value="1"/>
</dbReference>
<protein>
    <submittedName>
        <fullName evidence="12">Response regulator</fullName>
    </submittedName>
</protein>
<proteinExistence type="predicted"/>
<dbReference type="PANTHER" id="PTHR48111">
    <property type="entry name" value="REGULATOR OF RPOS"/>
    <property type="match status" value="1"/>
</dbReference>
<dbReference type="Gene3D" id="6.10.250.690">
    <property type="match status" value="1"/>
</dbReference>
<keyword evidence="6 9" id="KW-0238">DNA-binding</keyword>
<evidence type="ECO:0000256" key="4">
    <source>
        <dbReference type="ARBA" id="ARBA00023012"/>
    </source>
</evidence>
<dbReference type="InterPro" id="IPR001867">
    <property type="entry name" value="OmpR/PhoB-type_DNA-bd"/>
</dbReference>
<dbReference type="Gene3D" id="3.40.50.2300">
    <property type="match status" value="1"/>
</dbReference>
<organism evidence="12 13">
    <name type="scientific">Agaribacter flavus</name>
    <dbReference type="NCBI Taxonomy" id="1902781"/>
    <lineage>
        <taxon>Bacteria</taxon>
        <taxon>Pseudomonadati</taxon>
        <taxon>Pseudomonadota</taxon>
        <taxon>Gammaproteobacteria</taxon>
        <taxon>Alteromonadales</taxon>
        <taxon>Alteromonadaceae</taxon>
        <taxon>Agaribacter</taxon>
    </lineage>
</organism>
<comment type="subcellular location">
    <subcellularLocation>
        <location evidence="1">Cytoplasm</location>
    </subcellularLocation>
</comment>
<evidence type="ECO:0000256" key="5">
    <source>
        <dbReference type="ARBA" id="ARBA00023015"/>
    </source>
</evidence>
<dbReference type="InterPro" id="IPR058124">
    <property type="entry name" value="CpxR-like_REC"/>
</dbReference>
<dbReference type="SUPFAM" id="SSF46894">
    <property type="entry name" value="C-terminal effector domain of the bipartite response regulators"/>
    <property type="match status" value="1"/>
</dbReference>
<dbReference type="CDD" id="cd17623">
    <property type="entry name" value="REC_OmpR_CpxR"/>
    <property type="match status" value="1"/>
</dbReference>
<feature type="modified residue" description="4-aspartylphosphate" evidence="8">
    <location>
        <position position="52"/>
    </location>
</feature>
<evidence type="ECO:0000313" key="13">
    <source>
        <dbReference type="Proteomes" id="UP001595478"/>
    </source>
</evidence>
<dbReference type="SMART" id="SM00862">
    <property type="entry name" value="Trans_reg_C"/>
    <property type="match status" value="1"/>
</dbReference>
<keyword evidence="4" id="KW-0902">Two-component regulatory system</keyword>
<gene>
    <name evidence="12" type="ORF">ACFOHL_11980</name>
</gene>
<dbReference type="PANTHER" id="PTHR48111:SF39">
    <property type="entry name" value="TRANSCRIPTIONAL REGULATORY PROTEIN CPXR"/>
    <property type="match status" value="1"/>
</dbReference>
<sequence>MHKILIVDDDRELGSLLAEYLQQQGFLSHVCNDPLHGLQTLKEQSFDILLLDVMMPKMDGFATLAELRKFSKVPVIMLTARGDDYDKILGLELGADDYLAKPFNHRELVARVKALIRRLDPNGILANSDTLEIQGLHIDLSKQQIQVGDALVDITGTEFQLAVFLAKNAGRLQSKQVLSEQVLNRKLSAYDRSLDMHVSNLRKKIAEHNIHDAIKTVRGKGYLMIADS</sequence>
<dbReference type="RefSeq" id="WP_376920472.1">
    <property type="nucleotide sequence ID" value="NZ_JBHRSW010000021.1"/>
</dbReference>
<dbReference type="InterPro" id="IPR036388">
    <property type="entry name" value="WH-like_DNA-bd_sf"/>
</dbReference>
<evidence type="ECO:0000256" key="3">
    <source>
        <dbReference type="ARBA" id="ARBA00022553"/>
    </source>
</evidence>
<dbReference type="Gene3D" id="1.10.10.10">
    <property type="entry name" value="Winged helix-like DNA-binding domain superfamily/Winged helix DNA-binding domain"/>
    <property type="match status" value="1"/>
</dbReference>
<keyword evidence="13" id="KW-1185">Reference proteome</keyword>
<evidence type="ECO:0000259" key="11">
    <source>
        <dbReference type="PROSITE" id="PS51755"/>
    </source>
</evidence>